<organism evidence="4 5">
    <name type="scientific">Maribellus luteus</name>
    <dbReference type="NCBI Taxonomy" id="2305463"/>
    <lineage>
        <taxon>Bacteria</taxon>
        <taxon>Pseudomonadati</taxon>
        <taxon>Bacteroidota</taxon>
        <taxon>Bacteroidia</taxon>
        <taxon>Marinilabiliales</taxon>
        <taxon>Prolixibacteraceae</taxon>
        <taxon>Maribellus</taxon>
    </lineage>
</organism>
<evidence type="ECO:0000259" key="2">
    <source>
        <dbReference type="Pfam" id="PF04773"/>
    </source>
</evidence>
<dbReference type="EMBL" id="QWGR01000001">
    <property type="protein sequence ID" value="RIJ50578.1"/>
    <property type="molecule type" value="Genomic_DNA"/>
</dbReference>
<dbReference type="Pfam" id="PF16344">
    <property type="entry name" value="FecR_C"/>
    <property type="match status" value="1"/>
</dbReference>
<dbReference type="PANTHER" id="PTHR30273">
    <property type="entry name" value="PERIPLASMIC SIGNAL SENSOR AND SIGMA FACTOR ACTIVATOR FECR-RELATED"/>
    <property type="match status" value="1"/>
</dbReference>
<dbReference type="PIRSF" id="PIRSF018266">
    <property type="entry name" value="FecR"/>
    <property type="match status" value="1"/>
</dbReference>
<proteinExistence type="predicted"/>
<sequence length="349" mass="40135">MKREELYELFAKKESGTITKDELDRLELILKSDQNKALYDEFKRIVDQKENYSNTPEFNYTRTREKIISGIQKQEPEFRMGEADKKRSVNRFRNVYKVAAVALVLLGISSVVFFNQRADQSSVSVELAYLEFSTKPGENLNVDLPDGSFIRLNGGSRLRFEEHFSKSKREVYLTGEAYCEIAKDTKRPFIVNMGDYQVEVLGTTFNVDAYPDATNLSVALVEGKVKVCQAKGENVFLEPGKMVAFNRETREYVKSAFDFDEQLGWKNKTFRFKNTPLPEVYRQLEYRYGVSFETGELDVSGIKINASFDDASFLTIITAIEVGTELSYEILEDKKITVTNNKKTELHMR</sequence>
<keyword evidence="1" id="KW-1133">Transmembrane helix</keyword>
<feature type="transmembrane region" description="Helical" evidence="1">
    <location>
        <begin position="95"/>
        <end position="114"/>
    </location>
</feature>
<dbReference type="GO" id="GO:0016989">
    <property type="term" value="F:sigma factor antagonist activity"/>
    <property type="evidence" value="ECO:0007669"/>
    <property type="project" value="TreeGrafter"/>
</dbReference>
<dbReference type="InterPro" id="IPR006860">
    <property type="entry name" value="FecR"/>
</dbReference>
<dbReference type="InterPro" id="IPR032508">
    <property type="entry name" value="FecR_C"/>
</dbReference>
<dbReference type="Pfam" id="PF04773">
    <property type="entry name" value="FecR"/>
    <property type="match status" value="1"/>
</dbReference>
<keyword evidence="1" id="KW-0812">Transmembrane</keyword>
<dbReference type="Gene3D" id="3.55.50.30">
    <property type="match status" value="1"/>
</dbReference>
<evidence type="ECO:0000313" key="4">
    <source>
        <dbReference type="EMBL" id="RIJ50578.1"/>
    </source>
</evidence>
<dbReference type="PANTHER" id="PTHR30273:SF2">
    <property type="entry name" value="PROTEIN FECR"/>
    <property type="match status" value="1"/>
</dbReference>
<dbReference type="RefSeq" id="WP_119436048.1">
    <property type="nucleotide sequence ID" value="NZ_QWGR01000001.1"/>
</dbReference>
<evidence type="ECO:0000313" key="5">
    <source>
        <dbReference type="Proteomes" id="UP000265926"/>
    </source>
</evidence>
<feature type="domain" description="Protein FecR C-terminal" evidence="3">
    <location>
        <begin position="270"/>
        <end position="338"/>
    </location>
</feature>
<dbReference type="Proteomes" id="UP000265926">
    <property type="component" value="Unassembled WGS sequence"/>
</dbReference>
<evidence type="ECO:0000259" key="3">
    <source>
        <dbReference type="Pfam" id="PF16344"/>
    </source>
</evidence>
<keyword evidence="5" id="KW-1185">Reference proteome</keyword>
<keyword evidence="1" id="KW-0472">Membrane</keyword>
<name>A0A399T3X6_9BACT</name>
<protein>
    <submittedName>
        <fullName evidence="4">DUF4974 domain-containing protein</fullName>
    </submittedName>
</protein>
<gene>
    <name evidence="4" type="ORF">D1614_01170</name>
</gene>
<accession>A0A399T3X6</accession>
<evidence type="ECO:0000256" key="1">
    <source>
        <dbReference type="SAM" id="Phobius"/>
    </source>
</evidence>
<comment type="caution">
    <text evidence="4">The sequence shown here is derived from an EMBL/GenBank/DDBJ whole genome shotgun (WGS) entry which is preliminary data.</text>
</comment>
<dbReference type="OrthoDB" id="1123467at2"/>
<dbReference type="AlphaFoldDB" id="A0A399T3X6"/>
<dbReference type="InterPro" id="IPR012373">
    <property type="entry name" value="Ferrdict_sens_TM"/>
</dbReference>
<feature type="domain" description="FecR protein" evidence="2">
    <location>
        <begin position="133"/>
        <end position="226"/>
    </location>
</feature>
<dbReference type="Gene3D" id="2.60.120.1440">
    <property type="match status" value="1"/>
</dbReference>
<reference evidence="4 5" key="1">
    <citation type="submission" date="2018-08" db="EMBL/GenBank/DDBJ databases">
        <title>Pallidiluteibacterium maritimus gen. nov., sp. nov., isolated from coastal sediment.</title>
        <authorList>
            <person name="Zhou L.Y."/>
        </authorList>
    </citation>
    <scope>NUCLEOTIDE SEQUENCE [LARGE SCALE GENOMIC DNA]</scope>
    <source>
        <strain evidence="4 5">XSD2</strain>
    </source>
</reference>